<dbReference type="SUPFAM" id="SSF53927">
    <property type="entry name" value="Cytidine deaminase-like"/>
    <property type="match status" value="1"/>
</dbReference>
<comment type="cofactor">
    <cofactor evidence="1">
        <name>Zn(2+)</name>
        <dbReference type="ChEBI" id="CHEBI:29105"/>
    </cofactor>
</comment>
<keyword evidence="2" id="KW-0378">Hydrolase</keyword>
<dbReference type="PANTHER" id="PTHR11086">
    <property type="entry name" value="DEOXYCYTIDYLATE DEAMINASE-RELATED"/>
    <property type="match status" value="1"/>
</dbReference>
<gene>
    <name evidence="4" type="ORF">LCGC14_0244900</name>
</gene>
<dbReference type="AlphaFoldDB" id="A0A0F9XB53"/>
<dbReference type="Pfam" id="PF00383">
    <property type="entry name" value="dCMP_cyt_deam_1"/>
    <property type="match status" value="1"/>
</dbReference>
<proteinExistence type="predicted"/>
<accession>A0A0F9XB53</accession>
<dbReference type="InterPro" id="IPR002125">
    <property type="entry name" value="CMP_dCMP_dom"/>
</dbReference>
<dbReference type="PROSITE" id="PS51747">
    <property type="entry name" value="CYT_DCMP_DEAMINASES_2"/>
    <property type="match status" value="1"/>
</dbReference>
<comment type="caution">
    <text evidence="4">The sequence shown here is derived from an EMBL/GenBank/DDBJ whole genome shotgun (WGS) entry which is preliminary data.</text>
</comment>
<dbReference type="InterPro" id="IPR035105">
    <property type="entry name" value="Deoxycytidylate_deaminase_dom"/>
</dbReference>
<evidence type="ECO:0000313" key="4">
    <source>
        <dbReference type="EMBL" id="KKN88883.1"/>
    </source>
</evidence>
<dbReference type="EMBL" id="LAZR01000125">
    <property type="protein sequence ID" value="KKN88883.1"/>
    <property type="molecule type" value="Genomic_DNA"/>
</dbReference>
<dbReference type="PANTHER" id="PTHR11086:SF18">
    <property type="entry name" value="DEOXYCYTIDYLATE DEAMINASE"/>
    <property type="match status" value="1"/>
</dbReference>
<dbReference type="InterPro" id="IPR015517">
    <property type="entry name" value="dCMP_deaminase-rel"/>
</dbReference>
<evidence type="ECO:0000256" key="2">
    <source>
        <dbReference type="ARBA" id="ARBA00022801"/>
    </source>
</evidence>
<dbReference type="GO" id="GO:0005737">
    <property type="term" value="C:cytoplasm"/>
    <property type="evidence" value="ECO:0007669"/>
    <property type="project" value="TreeGrafter"/>
</dbReference>
<evidence type="ECO:0000256" key="1">
    <source>
        <dbReference type="ARBA" id="ARBA00001947"/>
    </source>
</evidence>
<organism evidence="4">
    <name type="scientific">marine sediment metagenome</name>
    <dbReference type="NCBI Taxonomy" id="412755"/>
    <lineage>
        <taxon>unclassified sequences</taxon>
        <taxon>metagenomes</taxon>
        <taxon>ecological metagenomes</taxon>
    </lineage>
</organism>
<evidence type="ECO:0000259" key="3">
    <source>
        <dbReference type="PROSITE" id="PS51747"/>
    </source>
</evidence>
<feature type="domain" description="CMP/dCMP-type deaminase" evidence="3">
    <location>
        <begin position="26"/>
        <end position="154"/>
    </location>
</feature>
<dbReference type="Gene3D" id="3.40.140.10">
    <property type="entry name" value="Cytidine Deaminase, domain 2"/>
    <property type="match status" value="1"/>
</dbReference>
<dbReference type="CDD" id="cd01286">
    <property type="entry name" value="deoxycytidylate_deaminase"/>
    <property type="match status" value="1"/>
</dbReference>
<protein>
    <recommendedName>
        <fullName evidence="3">CMP/dCMP-type deaminase domain-containing protein</fullName>
    </recommendedName>
</protein>
<dbReference type="InterPro" id="IPR016193">
    <property type="entry name" value="Cytidine_deaminase-like"/>
</dbReference>
<dbReference type="GO" id="GO:0004132">
    <property type="term" value="F:dCMP deaminase activity"/>
    <property type="evidence" value="ECO:0007669"/>
    <property type="project" value="TreeGrafter"/>
</dbReference>
<reference evidence="4" key="1">
    <citation type="journal article" date="2015" name="Nature">
        <title>Complex archaea that bridge the gap between prokaryotes and eukaryotes.</title>
        <authorList>
            <person name="Spang A."/>
            <person name="Saw J.H."/>
            <person name="Jorgensen S.L."/>
            <person name="Zaremba-Niedzwiedzka K."/>
            <person name="Martijn J."/>
            <person name="Lind A.E."/>
            <person name="van Eijk R."/>
            <person name="Schleper C."/>
            <person name="Guy L."/>
            <person name="Ettema T.J."/>
        </authorList>
    </citation>
    <scope>NUCLEOTIDE SEQUENCE</scope>
</reference>
<sequence>MSDFRFSSVSKEDLLHDVSRQDYIDNWDEYFLAIAFLVARKSKDPSTKTGCVVQRDKRILTTGYNGFPMGAPDDEALYADREYKYANIAHCDRNAVFAAAFQGVALKGATMYLTGPPCTNCTQAIIQAGITRVVWPTLNKFECDPETGKRWEGDATGTDPQALINLANAGIEYERWGYEITDVSEALVFI</sequence>
<name>A0A0F9XB53_9ZZZZ</name>